<sequence>MPSLRLPVSLPTGTQITPPIGSGYGQLTVKNGNPVDAVFKLVDANGETLRFVYVRANEDVTLDDVGTCTCDLRFATGLDWDADQQKFRRNMALSAFSDPTEFAVKREGNTEYWTTLEVTLHPVEGGNAQTEALDETEF</sequence>
<proteinExistence type="predicted"/>
<dbReference type="Proteomes" id="UP000185557">
    <property type="component" value="Unassembled WGS sequence"/>
</dbReference>
<keyword evidence="2" id="KW-1185">Reference proteome</keyword>
<gene>
    <name evidence="1" type="ORF">NIES30_24690</name>
</gene>
<dbReference type="EMBL" id="MRCG01000032">
    <property type="protein sequence ID" value="OKH43524.1"/>
    <property type="molecule type" value="Genomic_DNA"/>
</dbReference>
<evidence type="ECO:0000313" key="2">
    <source>
        <dbReference type="Proteomes" id="UP000185557"/>
    </source>
</evidence>
<dbReference type="STRING" id="549789.NIES30_24690"/>
<dbReference type="AlphaFoldDB" id="A0A1U7IYC4"/>
<evidence type="ECO:0000313" key="1">
    <source>
        <dbReference type="EMBL" id="OKH43524.1"/>
    </source>
</evidence>
<comment type="caution">
    <text evidence="1">The sequence shown here is derived from an EMBL/GenBank/DDBJ whole genome shotgun (WGS) entry which is preliminary data.</text>
</comment>
<accession>A0A1U7IYC4</accession>
<reference evidence="1 2" key="1">
    <citation type="submission" date="2016-11" db="EMBL/GenBank/DDBJ databases">
        <title>Draft Genome Sequences of Nine Cyanobacterial Strains from Diverse Habitats.</title>
        <authorList>
            <person name="Zhu T."/>
            <person name="Hou S."/>
            <person name="Lu X."/>
            <person name="Hess W.R."/>
        </authorList>
    </citation>
    <scope>NUCLEOTIDE SEQUENCE [LARGE SCALE GENOMIC DNA]</scope>
    <source>
        <strain evidence="1 2">NIES-30</strain>
    </source>
</reference>
<organism evidence="1 2">
    <name type="scientific">Phormidium tenue NIES-30</name>
    <dbReference type="NCBI Taxonomy" id="549789"/>
    <lineage>
        <taxon>Bacteria</taxon>
        <taxon>Bacillati</taxon>
        <taxon>Cyanobacteriota</taxon>
        <taxon>Cyanophyceae</taxon>
        <taxon>Oscillatoriophycideae</taxon>
        <taxon>Oscillatoriales</taxon>
        <taxon>Oscillatoriaceae</taxon>
        <taxon>Phormidium</taxon>
    </lineage>
</organism>
<name>A0A1U7IYC4_9CYAN</name>
<protein>
    <submittedName>
        <fullName evidence="1">Uncharacterized protein</fullName>
    </submittedName>
</protein>